<reference evidence="4 5" key="1">
    <citation type="journal article" date="2010" name="Genome Biol. Evol.">
        <title>Functional convergence in reduced genomes of bacterial symbionts spanning 200 My of evolution.</title>
        <authorList>
            <person name="McCutcheon J.P."/>
            <person name="Moran N.A."/>
        </authorList>
    </citation>
    <scope>NUCLEOTIDE SEQUENCE [LARGE SCALE GENOMIC DNA]</scope>
    <source>
        <strain evidence="4 5">CARI</strain>
    </source>
</reference>
<dbReference type="EMBL" id="CP002161">
    <property type="protein sequence ID" value="ADM89800.1"/>
    <property type="molecule type" value="Genomic_DNA"/>
</dbReference>
<dbReference type="SUPFAM" id="SSF55257">
    <property type="entry name" value="RBP11-like subunits of RNA polymerase"/>
    <property type="match status" value="1"/>
</dbReference>
<evidence type="ECO:0000259" key="3">
    <source>
        <dbReference type="SMART" id="SM00662"/>
    </source>
</evidence>
<dbReference type="GO" id="GO:0046983">
    <property type="term" value="F:protein dimerization activity"/>
    <property type="evidence" value="ECO:0007669"/>
    <property type="project" value="InterPro"/>
</dbReference>
<dbReference type="GO" id="GO:0000428">
    <property type="term" value="C:DNA-directed RNA polymerase complex"/>
    <property type="evidence" value="ECO:0007669"/>
    <property type="project" value="UniProtKB-KW"/>
</dbReference>
<name>E0TJ23_ZINIC</name>
<dbReference type="InterPro" id="IPR011263">
    <property type="entry name" value="DNA-dir_RNA_pol_RpoA/D/Rpb3"/>
</dbReference>
<dbReference type="Pfam" id="PF01000">
    <property type="entry name" value="RNA_pol_A_bac"/>
    <property type="match status" value="1"/>
</dbReference>
<dbReference type="AlphaFoldDB" id="E0TJ23"/>
<dbReference type="HOGENOM" id="CLU_1234618_0_0_4"/>
<evidence type="ECO:0000256" key="2">
    <source>
        <dbReference type="ARBA" id="ARBA00023163"/>
    </source>
</evidence>
<evidence type="ECO:0000313" key="4">
    <source>
        <dbReference type="EMBL" id="ADM89800.1"/>
    </source>
</evidence>
<reference key="2">
    <citation type="submission" date="2010-08" db="EMBL/GenBank/DDBJ databases">
        <title>Functional convergence in reduced genomes of bacterial symbionts spanning 200 million years of evolution.</title>
        <authorList>
            <person name="McCutcheon J.P."/>
            <person name="Moran N.A."/>
        </authorList>
    </citation>
    <scope>NUCLEOTIDE SEQUENCE</scope>
    <source>
        <strain>CARI</strain>
    </source>
</reference>
<dbReference type="Gene3D" id="2.170.120.12">
    <property type="entry name" value="DNA-directed RNA polymerase, insert domain"/>
    <property type="match status" value="1"/>
</dbReference>
<organism evidence="4 5">
    <name type="scientific">Zinderia insecticola (strain CARI)</name>
    <dbReference type="NCBI Taxonomy" id="871271"/>
    <lineage>
        <taxon>Bacteria</taxon>
        <taxon>Pseudomonadati</taxon>
        <taxon>Pseudomonadota</taxon>
        <taxon>Betaproteobacteria</taxon>
        <taxon>Burkholderiales</taxon>
        <taxon>Oxalobacteraceae</taxon>
        <taxon>Candidatus Zinderia</taxon>
    </lineage>
</organism>
<dbReference type="InterPro" id="IPR011262">
    <property type="entry name" value="DNA-dir_RNA_pol_insert"/>
</dbReference>
<dbReference type="Gene3D" id="3.30.1360.10">
    <property type="entry name" value="RNA polymerase, RBP11-like subunit"/>
    <property type="match status" value="1"/>
</dbReference>
<evidence type="ECO:0000313" key="5">
    <source>
        <dbReference type="Proteomes" id="UP000001303"/>
    </source>
</evidence>
<proteinExistence type="predicted"/>
<dbReference type="KEGG" id="zin:ZICARI_196"/>
<dbReference type="GO" id="GO:0006351">
    <property type="term" value="P:DNA-templated transcription"/>
    <property type="evidence" value="ECO:0007669"/>
    <property type="project" value="InterPro"/>
</dbReference>
<protein>
    <submittedName>
        <fullName evidence="4">Putative DNA-directed RNA polymerase, alpha subunit</fullName>
    </submittedName>
</protein>
<dbReference type="InterPro" id="IPR036643">
    <property type="entry name" value="RNApol_insert_sf"/>
</dbReference>
<feature type="domain" description="DNA-directed RNA polymerase RpoA/D/Rpb3-type" evidence="3">
    <location>
        <begin position="15"/>
        <end position="224"/>
    </location>
</feature>
<dbReference type="STRING" id="871271.ZICARI_196"/>
<dbReference type="Pfam" id="PF01193">
    <property type="entry name" value="RNA_pol_L"/>
    <property type="match status" value="1"/>
</dbReference>
<gene>
    <name evidence="4" type="primary">rpoA</name>
    <name evidence="4" type="ordered locus">ZICARI_196</name>
</gene>
<dbReference type="SUPFAM" id="SSF56553">
    <property type="entry name" value="Insert subdomain of RNA polymerase alpha subunit"/>
    <property type="match status" value="1"/>
</dbReference>
<keyword evidence="1 4" id="KW-0240">DNA-directed RNA polymerase</keyword>
<sequence>MKINKFIEKKIGINYSLFYLKNLKNGIANIIANFIKKISLNQIKGFCVYKIIFKNIKNEISYIKGIKEDIIDIVLNIKNVIFKIKNNKTTFFLKNYFLGPIYAYNIKTLNKNIKILNPSHLIANAIIKTKLNILIKVKKGKGYINNNEKKKFKYYNKEKKKIVIYLDTNYTPVKKFFFKIKKKIIKKKYEDLKIYIKTNGILKPKKIIKKSLNIFIKKIKKINI</sequence>
<accession>E0TJ23</accession>
<dbReference type="GO" id="GO:0003899">
    <property type="term" value="F:DNA-directed RNA polymerase activity"/>
    <property type="evidence" value="ECO:0007669"/>
    <property type="project" value="InterPro"/>
</dbReference>
<keyword evidence="5" id="KW-1185">Reference proteome</keyword>
<keyword evidence="2" id="KW-0804">Transcription</keyword>
<dbReference type="Proteomes" id="UP000001303">
    <property type="component" value="Chromosome"/>
</dbReference>
<dbReference type="SMART" id="SM00662">
    <property type="entry name" value="RPOLD"/>
    <property type="match status" value="1"/>
</dbReference>
<evidence type="ECO:0000256" key="1">
    <source>
        <dbReference type="ARBA" id="ARBA00022478"/>
    </source>
</evidence>
<dbReference type="InterPro" id="IPR036603">
    <property type="entry name" value="RBP11-like"/>
</dbReference>